<feature type="domain" description="SHSP" evidence="3">
    <location>
        <begin position="32"/>
        <end position="147"/>
    </location>
</feature>
<keyword evidence="5" id="KW-1185">Reference proteome</keyword>
<dbReference type="AlphaFoldDB" id="A0A0R2CCQ8"/>
<dbReference type="PANTHER" id="PTHR11527">
    <property type="entry name" value="HEAT-SHOCK PROTEIN 20 FAMILY MEMBER"/>
    <property type="match status" value="1"/>
</dbReference>
<dbReference type="EMBL" id="AYYX01000003">
    <property type="protein sequence ID" value="KRM89583.1"/>
    <property type="molecule type" value="Genomic_DNA"/>
</dbReference>
<dbReference type="eggNOG" id="COG0071">
    <property type="taxonomic scope" value="Bacteria"/>
</dbReference>
<keyword evidence="4" id="KW-0346">Stress response</keyword>
<sequence length="147" mass="16843">MANDLNRYNGFLGNLGSWMNDDFFKDFGKNVFSKLPVKSDLKTDIKETKDAYQVKIDMPGFDKKNIHVNYDNDTLSIVGSRDSFNDESDKEGNVVYSERSYGQFARQYHLPDVDRNKVSAKYDNGVLSLNLPKLEEVEDSSTHIEID</sequence>
<evidence type="ECO:0000259" key="3">
    <source>
        <dbReference type="PROSITE" id="PS01031"/>
    </source>
</evidence>
<dbReference type="Proteomes" id="UP000051576">
    <property type="component" value="Unassembled WGS sequence"/>
</dbReference>
<evidence type="ECO:0000256" key="1">
    <source>
        <dbReference type="PROSITE-ProRule" id="PRU00285"/>
    </source>
</evidence>
<dbReference type="InterPro" id="IPR002068">
    <property type="entry name" value="A-crystallin/Hsp20_dom"/>
</dbReference>
<dbReference type="Pfam" id="PF00011">
    <property type="entry name" value="HSP20"/>
    <property type="match status" value="1"/>
</dbReference>
<evidence type="ECO:0000313" key="4">
    <source>
        <dbReference type="EMBL" id="KRM89583.1"/>
    </source>
</evidence>
<dbReference type="CDD" id="cd06471">
    <property type="entry name" value="ACD_LpsHSP_like"/>
    <property type="match status" value="1"/>
</dbReference>
<reference evidence="4 5" key="1">
    <citation type="journal article" date="2015" name="Genome Announc.">
        <title>Expanding the biotechnology potential of lactobacilli through comparative genomics of 213 strains and associated genera.</title>
        <authorList>
            <person name="Sun Z."/>
            <person name="Harris H.M."/>
            <person name="McCann A."/>
            <person name="Guo C."/>
            <person name="Argimon S."/>
            <person name="Zhang W."/>
            <person name="Yang X."/>
            <person name="Jeffery I.B."/>
            <person name="Cooney J.C."/>
            <person name="Kagawa T.F."/>
            <person name="Liu W."/>
            <person name="Song Y."/>
            <person name="Salvetti E."/>
            <person name="Wrobel A."/>
            <person name="Rasinkangas P."/>
            <person name="Parkhill J."/>
            <person name="Rea M.C."/>
            <person name="O'Sullivan O."/>
            <person name="Ritari J."/>
            <person name="Douillard F.P."/>
            <person name="Paul Ross R."/>
            <person name="Yang R."/>
            <person name="Briner A.E."/>
            <person name="Felis G.E."/>
            <person name="de Vos W.M."/>
            <person name="Barrangou R."/>
            <person name="Klaenhammer T.R."/>
            <person name="Caufield P.W."/>
            <person name="Cui Y."/>
            <person name="Zhang H."/>
            <person name="O'Toole P.W."/>
        </authorList>
    </citation>
    <scope>NUCLEOTIDE SEQUENCE [LARGE SCALE GENOMIC DNA]</scope>
    <source>
        <strain evidence="4 5">DSM 20605</strain>
    </source>
</reference>
<proteinExistence type="inferred from homology"/>
<dbReference type="InterPro" id="IPR008978">
    <property type="entry name" value="HSP20-like_chaperone"/>
</dbReference>
<gene>
    <name evidence="4" type="ORF">FD21_GL001091</name>
</gene>
<comment type="similarity">
    <text evidence="1 2">Belongs to the small heat shock protein (HSP20) family.</text>
</comment>
<dbReference type="PATRIC" id="fig|1133569.4.peg.1221"/>
<dbReference type="InterPro" id="IPR031107">
    <property type="entry name" value="Small_HSP"/>
</dbReference>
<organism evidence="4 5">
    <name type="scientific">Liquorilactobacillus vini DSM 20605</name>
    <dbReference type="NCBI Taxonomy" id="1133569"/>
    <lineage>
        <taxon>Bacteria</taxon>
        <taxon>Bacillati</taxon>
        <taxon>Bacillota</taxon>
        <taxon>Bacilli</taxon>
        <taxon>Lactobacillales</taxon>
        <taxon>Lactobacillaceae</taxon>
        <taxon>Liquorilactobacillus</taxon>
    </lineage>
</organism>
<dbReference type="RefSeq" id="WP_010580472.1">
    <property type="nucleotide sequence ID" value="NZ_AHYZ01000080.1"/>
</dbReference>
<dbReference type="PROSITE" id="PS01031">
    <property type="entry name" value="SHSP"/>
    <property type="match status" value="1"/>
</dbReference>
<comment type="caution">
    <text evidence="4">The sequence shown here is derived from an EMBL/GenBank/DDBJ whole genome shotgun (WGS) entry which is preliminary data.</text>
</comment>
<dbReference type="OrthoDB" id="9811615at2"/>
<evidence type="ECO:0000313" key="5">
    <source>
        <dbReference type="Proteomes" id="UP000051576"/>
    </source>
</evidence>
<dbReference type="Gene3D" id="2.60.40.790">
    <property type="match status" value="1"/>
</dbReference>
<dbReference type="SUPFAM" id="SSF49764">
    <property type="entry name" value="HSP20-like chaperones"/>
    <property type="match status" value="1"/>
</dbReference>
<protein>
    <submittedName>
        <fullName evidence="4">Heat shock protein Hsp20</fullName>
    </submittedName>
</protein>
<dbReference type="STRING" id="1133569.FD21_GL001091"/>
<evidence type="ECO:0000256" key="2">
    <source>
        <dbReference type="RuleBase" id="RU003616"/>
    </source>
</evidence>
<name>A0A0R2CCQ8_9LACO</name>
<accession>A0A0R2CCQ8</accession>